<feature type="region of interest" description="Disordered" evidence="4">
    <location>
        <begin position="186"/>
        <end position="209"/>
    </location>
</feature>
<dbReference type="Pfam" id="PF03777">
    <property type="entry name" value="ChpA-C"/>
    <property type="match status" value="4"/>
</dbReference>
<keyword evidence="3" id="KW-0034">Amyloid</keyword>
<keyword evidence="6" id="KW-0732">Signal</keyword>
<feature type="transmembrane region" description="Helical" evidence="5">
    <location>
        <begin position="315"/>
        <end position="337"/>
    </location>
</feature>
<feature type="compositionally biased region" description="Gly residues" evidence="4">
    <location>
        <begin position="136"/>
        <end position="147"/>
    </location>
</feature>
<feature type="compositionally biased region" description="Acidic residues" evidence="4">
    <location>
        <begin position="243"/>
        <end position="252"/>
    </location>
</feature>
<evidence type="ECO:0000256" key="5">
    <source>
        <dbReference type="SAM" id="Phobius"/>
    </source>
</evidence>
<feature type="region of interest" description="Disordered" evidence="4">
    <location>
        <begin position="243"/>
        <end position="309"/>
    </location>
</feature>
<dbReference type="Proteomes" id="UP000317422">
    <property type="component" value="Unassembled WGS sequence"/>
</dbReference>
<feature type="region of interest" description="Disordered" evidence="4">
    <location>
        <begin position="129"/>
        <end position="148"/>
    </location>
</feature>
<keyword evidence="1" id="KW-0964">Secreted</keyword>
<comment type="caution">
    <text evidence="8">The sequence shown here is derived from an EMBL/GenBank/DDBJ whole genome shotgun (WGS) entry which is preliminary data.</text>
</comment>
<evidence type="ECO:0000256" key="2">
    <source>
        <dbReference type="ARBA" id="ARBA00022889"/>
    </source>
</evidence>
<feature type="signal peptide" evidence="6">
    <location>
        <begin position="1"/>
        <end position="28"/>
    </location>
</feature>
<dbReference type="GO" id="GO:0007155">
    <property type="term" value="P:cell adhesion"/>
    <property type="evidence" value="ECO:0007669"/>
    <property type="project" value="UniProtKB-KW"/>
</dbReference>
<name>A0A543NA81_9ACTN</name>
<dbReference type="InterPro" id="IPR005528">
    <property type="entry name" value="ChpA-H"/>
</dbReference>
<keyword evidence="1" id="KW-0134">Cell wall</keyword>
<evidence type="ECO:0000256" key="3">
    <source>
        <dbReference type="ARBA" id="ARBA00023087"/>
    </source>
</evidence>
<dbReference type="RefSeq" id="WP_141925745.1">
    <property type="nucleotide sequence ID" value="NZ_VFQC01000002.1"/>
</dbReference>
<dbReference type="OrthoDB" id="3544424at2"/>
<protein>
    <submittedName>
        <fullName evidence="8">LPXTG-motif cell wall-anchored protein</fullName>
    </submittedName>
</protein>
<keyword evidence="9" id="KW-1185">Reference proteome</keyword>
<gene>
    <name evidence="8" type="ORF">FHX37_4106</name>
</gene>
<feature type="domain" description="Chaplin" evidence="7">
    <location>
        <begin position="90"/>
        <end position="130"/>
    </location>
</feature>
<keyword evidence="5" id="KW-0812">Transmembrane</keyword>
<dbReference type="EMBL" id="VFQC01000002">
    <property type="protein sequence ID" value="TQN28742.1"/>
    <property type="molecule type" value="Genomic_DNA"/>
</dbReference>
<dbReference type="AlphaFoldDB" id="A0A543NA81"/>
<sequence>MRKNLATSTSATLLTAGLIGAAPAVALADAQTDGSGGVASGNQIDVPADVQAEICGNSVSALGISEAECEKVAEVLYAAGDGGGDSTDGSGGVASGNQINIPVDVAVDICGNAVGGLSTAKCTEITDELAEESDGGGDSTDGSGGVASGNQINIPVDVAVNVCGNSIAVLGASEAECTDAVHAMEESEDNEAAGDGGGDSTDGSGGVASGNQINIPADAAATICGNAVSVVGVAEAECVSAISEEEDGDDGGGDTTPAPPEEDEQQPPEEEPSEPPESDGPDNPGDGDKETPSPEPAPEGDQAADDSLPVTGASLAGWLAAAAGAVAAGAAAILVAYRRRRARAVAATADAS</sequence>
<feature type="domain" description="Chaplin" evidence="7">
    <location>
        <begin position="35"/>
        <end position="75"/>
    </location>
</feature>
<feature type="chain" id="PRO_5022093833" evidence="6">
    <location>
        <begin position="29"/>
        <end position="352"/>
    </location>
</feature>
<keyword evidence="2" id="KW-0130">Cell adhesion</keyword>
<feature type="domain" description="Chaplin" evidence="7">
    <location>
        <begin position="204"/>
        <end position="244"/>
    </location>
</feature>
<evidence type="ECO:0000313" key="9">
    <source>
        <dbReference type="Proteomes" id="UP000317422"/>
    </source>
</evidence>
<feature type="compositionally biased region" description="Gly residues" evidence="4">
    <location>
        <begin position="194"/>
        <end position="208"/>
    </location>
</feature>
<evidence type="ECO:0000256" key="4">
    <source>
        <dbReference type="SAM" id="MobiDB-lite"/>
    </source>
</evidence>
<accession>A0A543NA81</accession>
<keyword evidence="5" id="KW-1133">Transmembrane helix</keyword>
<keyword evidence="5" id="KW-0472">Membrane</keyword>
<evidence type="ECO:0000256" key="1">
    <source>
        <dbReference type="ARBA" id="ARBA00022512"/>
    </source>
</evidence>
<proteinExistence type="predicted"/>
<feature type="compositionally biased region" description="Acidic residues" evidence="4">
    <location>
        <begin position="260"/>
        <end position="280"/>
    </location>
</feature>
<reference evidence="8 9" key="1">
    <citation type="submission" date="2019-06" db="EMBL/GenBank/DDBJ databases">
        <title>Sequencing the genomes of 1000 actinobacteria strains.</title>
        <authorList>
            <person name="Klenk H.-P."/>
        </authorList>
    </citation>
    <scope>NUCLEOTIDE SEQUENCE [LARGE SCALE GENOMIC DNA]</scope>
    <source>
        <strain evidence="8 9">DSM 45015</strain>
    </source>
</reference>
<evidence type="ECO:0000259" key="7">
    <source>
        <dbReference type="PROSITE" id="PS51884"/>
    </source>
</evidence>
<evidence type="ECO:0000256" key="6">
    <source>
        <dbReference type="SAM" id="SignalP"/>
    </source>
</evidence>
<dbReference type="PROSITE" id="PS51884">
    <property type="entry name" value="CHAPLIN"/>
    <property type="match status" value="4"/>
</dbReference>
<dbReference type="NCBIfam" id="TIGR01167">
    <property type="entry name" value="LPXTG_anchor"/>
    <property type="match status" value="1"/>
</dbReference>
<evidence type="ECO:0000313" key="8">
    <source>
        <dbReference type="EMBL" id="TQN28742.1"/>
    </source>
</evidence>
<feature type="domain" description="Chaplin" evidence="7">
    <location>
        <begin position="143"/>
        <end position="183"/>
    </location>
</feature>
<organism evidence="8 9">
    <name type="scientific">Haloactinospora alba</name>
    <dbReference type="NCBI Taxonomy" id="405555"/>
    <lineage>
        <taxon>Bacteria</taxon>
        <taxon>Bacillati</taxon>
        <taxon>Actinomycetota</taxon>
        <taxon>Actinomycetes</taxon>
        <taxon>Streptosporangiales</taxon>
        <taxon>Nocardiopsidaceae</taxon>
        <taxon>Haloactinospora</taxon>
    </lineage>
</organism>